<evidence type="ECO:0000256" key="1">
    <source>
        <dbReference type="SAM" id="MobiDB-lite"/>
    </source>
</evidence>
<feature type="region of interest" description="Disordered" evidence="1">
    <location>
        <begin position="184"/>
        <end position="209"/>
    </location>
</feature>
<dbReference type="AlphaFoldDB" id="A0AAE1F211"/>
<feature type="compositionally biased region" description="Low complexity" evidence="1">
    <location>
        <begin position="90"/>
        <end position="116"/>
    </location>
</feature>
<gene>
    <name evidence="3" type="ORF">Pcinc_028455</name>
</gene>
<name>A0AAE1F211_PETCI</name>
<evidence type="ECO:0000313" key="4">
    <source>
        <dbReference type="Proteomes" id="UP001286313"/>
    </source>
</evidence>
<organism evidence="3 4">
    <name type="scientific">Petrolisthes cinctipes</name>
    <name type="common">Flat porcelain crab</name>
    <dbReference type="NCBI Taxonomy" id="88211"/>
    <lineage>
        <taxon>Eukaryota</taxon>
        <taxon>Metazoa</taxon>
        <taxon>Ecdysozoa</taxon>
        <taxon>Arthropoda</taxon>
        <taxon>Crustacea</taxon>
        <taxon>Multicrustacea</taxon>
        <taxon>Malacostraca</taxon>
        <taxon>Eumalacostraca</taxon>
        <taxon>Eucarida</taxon>
        <taxon>Decapoda</taxon>
        <taxon>Pleocyemata</taxon>
        <taxon>Anomura</taxon>
        <taxon>Galatheoidea</taxon>
        <taxon>Porcellanidae</taxon>
        <taxon>Petrolisthes</taxon>
    </lineage>
</organism>
<keyword evidence="4" id="KW-1185">Reference proteome</keyword>
<accession>A0AAE1F211</accession>
<keyword evidence="2" id="KW-1133">Transmembrane helix</keyword>
<feature type="transmembrane region" description="Helical" evidence="2">
    <location>
        <begin position="283"/>
        <end position="305"/>
    </location>
</feature>
<sequence length="330" mass="36873">MLPPDTLHTPAANTYNNNNDNNNKNNTHTADNNNKNNTHTADNNNNKNNTHTDNNKNNTHTADNNNKNNTHTDNNNKNNTHTADNDNKNNTHTADNNKNNTHTPDNNTDNNNNKNNRFFHRDNTKFFDNTFLGRDNIGNTFSGTGNTDGIYFADAISNDDTQTTQHLNNFIDNIANTLTPRDEVVKDTRPTPAPKQQQQQNKNNNNGILSDPSMLPILKAVAEYLVKNPQYYQHINQESVVPYDEDTIVPHDDLIHTDTHTIVPHEAMVPYDDLGWFSRLLEAVVDGVVLVGVAVLTVLSGGLVFTTVVPVMVWDSCVVCSFIAFANSQL</sequence>
<keyword evidence="2" id="KW-0812">Transmembrane</keyword>
<feature type="compositionally biased region" description="Low complexity" evidence="1">
    <location>
        <begin position="11"/>
        <end position="82"/>
    </location>
</feature>
<feature type="compositionally biased region" description="Low complexity" evidence="1">
    <location>
        <begin position="195"/>
        <end position="206"/>
    </location>
</feature>
<reference evidence="3" key="1">
    <citation type="submission" date="2023-10" db="EMBL/GenBank/DDBJ databases">
        <title>Genome assemblies of two species of porcelain crab, Petrolisthes cinctipes and Petrolisthes manimaculis (Anomura: Porcellanidae).</title>
        <authorList>
            <person name="Angst P."/>
        </authorList>
    </citation>
    <scope>NUCLEOTIDE SEQUENCE</scope>
    <source>
        <strain evidence="3">PB745_01</strain>
        <tissue evidence="3">Gill</tissue>
    </source>
</reference>
<dbReference type="Proteomes" id="UP001286313">
    <property type="component" value="Unassembled WGS sequence"/>
</dbReference>
<evidence type="ECO:0000313" key="3">
    <source>
        <dbReference type="EMBL" id="KAK3865980.1"/>
    </source>
</evidence>
<comment type="caution">
    <text evidence="3">The sequence shown here is derived from an EMBL/GenBank/DDBJ whole genome shotgun (WGS) entry which is preliminary data.</text>
</comment>
<protein>
    <submittedName>
        <fullName evidence="3">Uncharacterized protein</fullName>
    </submittedName>
</protein>
<proteinExistence type="predicted"/>
<feature type="region of interest" description="Disordered" evidence="1">
    <location>
        <begin position="1"/>
        <end position="120"/>
    </location>
</feature>
<evidence type="ECO:0000256" key="2">
    <source>
        <dbReference type="SAM" id="Phobius"/>
    </source>
</evidence>
<dbReference type="EMBL" id="JAWQEG010003494">
    <property type="protein sequence ID" value="KAK3865980.1"/>
    <property type="molecule type" value="Genomic_DNA"/>
</dbReference>
<keyword evidence="2" id="KW-0472">Membrane</keyword>